<sequence>MSDFWMKKMNTYFMRIDFDGDGKITRNDFESMANRFAESGKLPEEKSKDLFETLTAIWDKFLMNVAGGGGITKEMFIETMKKAVRDPNLKSAVEGPLPLFFHAVDSNSDGFISEEEYGEFFKILGMDPNLAPASFKAIDTNNDGLLSEDEFRVSGTDFFLSEDQNCPTKYFWGPLV</sequence>
<dbReference type="Proteomes" id="UP001208570">
    <property type="component" value="Unassembled WGS sequence"/>
</dbReference>
<keyword evidence="4" id="KW-1185">Reference proteome</keyword>
<name>A0AAD9JAD1_9ANNE</name>
<dbReference type="Gene3D" id="1.10.238.10">
    <property type="entry name" value="EF-hand"/>
    <property type="match status" value="1"/>
</dbReference>
<dbReference type="SUPFAM" id="SSF47473">
    <property type="entry name" value="EF-hand"/>
    <property type="match status" value="1"/>
</dbReference>
<dbReference type="InterPro" id="IPR002048">
    <property type="entry name" value="EF_hand_dom"/>
</dbReference>
<feature type="domain" description="EF-hand" evidence="2">
    <location>
        <begin position="4"/>
        <end position="39"/>
    </location>
</feature>
<evidence type="ECO:0000259" key="2">
    <source>
        <dbReference type="PROSITE" id="PS50222"/>
    </source>
</evidence>
<feature type="domain" description="EF-hand" evidence="2">
    <location>
        <begin position="100"/>
        <end position="127"/>
    </location>
</feature>
<keyword evidence="1" id="KW-0106">Calcium</keyword>
<organism evidence="3 4">
    <name type="scientific">Paralvinella palmiformis</name>
    <dbReference type="NCBI Taxonomy" id="53620"/>
    <lineage>
        <taxon>Eukaryota</taxon>
        <taxon>Metazoa</taxon>
        <taxon>Spiralia</taxon>
        <taxon>Lophotrochozoa</taxon>
        <taxon>Annelida</taxon>
        <taxon>Polychaeta</taxon>
        <taxon>Sedentaria</taxon>
        <taxon>Canalipalpata</taxon>
        <taxon>Terebellida</taxon>
        <taxon>Terebelliformia</taxon>
        <taxon>Alvinellidae</taxon>
        <taxon>Paralvinella</taxon>
    </lineage>
</organism>
<dbReference type="AlphaFoldDB" id="A0AAD9JAD1"/>
<dbReference type="GO" id="GO:0005509">
    <property type="term" value="F:calcium ion binding"/>
    <property type="evidence" value="ECO:0007669"/>
    <property type="project" value="InterPro"/>
</dbReference>
<evidence type="ECO:0000313" key="3">
    <source>
        <dbReference type="EMBL" id="KAK2149449.1"/>
    </source>
</evidence>
<dbReference type="Pfam" id="PF13499">
    <property type="entry name" value="EF-hand_7"/>
    <property type="match status" value="1"/>
</dbReference>
<protein>
    <recommendedName>
        <fullName evidence="2">EF-hand domain-containing protein</fullName>
    </recommendedName>
</protein>
<dbReference type="SMART" id="SM00054">
    <property type="entry name" value="EFh"/>
    <property type="match status" value="3"/>
</dbReference>
<dbReference type="InterPro" id="IPR011992">
    <property type="entry name" value="EF-hand-dom_pair"/>
</dbReference>
<dbReference type="Pfam" id="PF13202">
    <property type="entry name" value="EF-hand_5"/>
    <property type="match status" value="1"/>
</dbReference>
<dbReference type="PROSITE" id="PS50222">
    <property type="entry name" value="EF_HAND_2"/>
    <property type="match status" value="2"/>
</dbReference>
<accession>A0AAD9JAD1</accession>
<evidence type="ECO:0000256" key="1">
    <source>
        <dbReference type="ARBA" id="ARBA00022837"/>
    </source>
</evidence>
<dbReference type="CDD" id="cd00051">
    <property type="entry name" value="EFh"/>
    <property type="match status" value="1"/>
</dbReference>
<dbReference type="PROSITE" id="PS00018">
    <property type="entry name" value="EF_HAND_1"/>
    <property type="match status" value="3"/>
</dbReference>
<evidence type="ECO:0000313" key="4">
    <source>
        <dbReference type="Proteomes" id="UP001208570"/>
    </source>
</evidence>
<gene>
    <name evidence="3" type="ORF">LSH36_452g02003</name>
</gene>
<comment type="caution">
    <text evidence="3">The sequence shown here is derived from an EMBL/GenBank/DDBJ whole genome shotgun (WGS) entry which is preliminary data.</text>
</comment>
<dbReference type="EMBL" id="JAODUP010000452">
    <property type="protein sequence ID" value="KAK2149449.1"/>
    <property type="molecule type" value="Genomic_DNA"/>
</dbReference>
<proteinExistence type="predicted"/>
<dbReference type="InterPro" id="IPR018247">
    <property type="entry name" value="EF_Hand_1_Ca_BS"/>
</dbReference>
<reference evidence="3" key="1">
    <citation type="journal article" date="2023" name="Mol. Biol. Evol.">
        <title>Third-Generation Sequencing Reveals the Adaptive Role of the Epigenome in Three Deep-Sea Polychaetes.</title>
        <authorList>
            <person name="Perez M."/>
            <person name="Aroh O."/>
            <person name="Sun Y."/>
            <person name="Lan Y."/>
            <person name="Juniper S.K."/>
            <person name="Young C.R."/>
            <person name="Angers B."/>
            <person name="Qian P.Y."/>
        </authorList>
    </citation>
    <scope>NUCLEOTIDE SEQUENCE</scope>
    <source>
        <strain evidence="3">P08H-3</strain>
    </source>
</reference>